<dbReference type="Pfam" id="PF01464">
    <property type="entry name" value="SLT"/>
    <property type="match status" value="1"/>
</dbReference>
<evidence type="ECO:0000256" key="1">
    <source>
        <dbReference type="ARBA" id="ARBA00007734"/>
    </source>
</evidence>
<dbReference type="Gene3D" id="3.10.350.10">
    <property type="entry name" value="LysM domain"/>
    <property type="match status" value="1"/>
</dbReference>
<name>A0A917JAS9_9SPHI</name>
<dbReference type="CDD" id="cd00118">
    <property type="entry name" value="LysM"/>
    <property type="match status" value="1"/>
</dbReference>
<feature type="signal peptide" evidence="2">
    <location>
        <begin position="1"/>
        <end position="21"/>
    </location>
</feature>
<evidence type="ECO:0000259" key="3">
    <source>
        <dbReference type="PROSITE" id="PS51782"/>
    </source>
</evidence>
<gene>
    <name evidence="4" type="ORF">GCM10011425_30080</name>
</gene>
<evidence type="ECO:0000313" key="5">
    <source>
        <dbReference type="Proteomes" id="UP000662074"/>
    </source>
</evidence>
<dbReference type="CDD" id="cd16894">
    <property type="entry name" value="MltD-like"/>
    <property type="match status" value="1"/>
</dbReference>
<keyword evidence="5" id="KW-1185">Reference proteome</keyword>
<reference evidence="4" key="1">
    <citation type="journal article" date="2014" name="Int. J. Syst. Evol. Microbiol.">
        <title>Complete genome sequence of Corynebacterium casei LMG S-19264T (=DSM 44701T), isolated from a smear-ripened cheese.</title>
        <authorList>
            <consortium name="US DOE Joint Genome Institute (JGI-PGF)"/>
            <person name="Walter F."/>
            <person name="Albersmeier A."/>
            <person name="Kalinowski J."/>
            <person name="Ruckert C."/>
        </authorList>
    </citation>
    <scope>NUCLEOTIDE SEQUENCE</scope>
    <source>
        <strain evidence="4">CCM 8711</strain>
    </source>
</reference>
<organism evidence="4 5">
    <name type="scientific">Mucilaginibacter galii</name>
    <dbReference type="NCBI Taxonomy" id="2005073"/>
    <lineage>
        <taxon>Bacteria</taxon>
        <taxon>Pseudomonadati</taxon>
        <taxon>Bacteroidota</taxon>
        <taxon>Sphingobacteriia</taxon>
        <taxon>Sphingobacteriales</taxon>
        <taxon>Sphingobacteriaceae</taxon>
        <taxon>Mucilaginibacter</taxon>
    </lineage>
</organism>
<keyword evidence="2" id="KW-0732">Signal</keyword>
<dbReference type="Gene3D" id="1.10.530.10">
    <property type="match status" value="1"/>
</dbReference>
<dbReference type="RefSeq" id="WP_188417910.1">
    <property type="nucleotide sequence ID" value="NZ_BMDO01000009.1"/>
</dbReference>
<dbReference type="SUPFAM" id="SSF54106">
    <property type="entry name" value="LysM domain"/>
    <property type="match status" value="1"/>
</dbReference>
<sequence>MKKLFTIILCVVASQSYKALAQPVLDTTLAEQISGQNYLQSYKRILPAPVAAQIQQNAYENSAFRVRLDSMQKDVPLDYNEFVQAYINAYTSGSRRGDIPRIMGLSKYYFPIYEKAFREAGIPDEIKYLSIVESSLDPNAVSRVGATGPWQFMFATGKNYGLNVNNYVDERRDPIQATYAAAAYLKDAYQEFGDWLLAIASYNCGKGSVERAMQQANAVDFWSIRQYLPSETRGYVPAFIATAYIMKYYNQHGIMPQACNMNLTTDTVVVNKFVSLNNVARVLNIDANELALLNPAYTKRIVNGTTKAPRRVVIPQLGKEKYGLLYSALNGDAITERNTQPVYATVADETTTVTTNNNVAATTSKVKTQHVVKRGETLSGIADKYGIDVEDLRIWNNIRGNKATPGKKLMLSAPNLATGKPATAGKELAMVK</sequence>
<dbReference type="InterPro" id="IPR023346">
    <property type="entry name" value="Lysozyme-like_dom_sf"/>
</dbReference>
<dbReference type="PROSITE" id="PS51782">
    <property type="entry name" value="LYSM"/>
    <property type="match status" value="1"/>
</dbReference>
<accession>A0A917JAS9</accession>
<dbReference type="SMART" id="SM00257">
    <property type="entry name" value="LysM"/>
    <property type="match status" value="1"/>
</dbReference>
<comment type="similarity">
    <text evidence="1">Belongs to the transglycosylase Slt family.</text>
</comment>
<evidence type="ECO:0000313" key="4">
    <source>
        <dbReference type="EMBL" id="GGI51796.1"/>
    </source>
</evidence>
<comment type="caution">
    <text evidence="4">The sequence shown here is derived from an EMBL/GenBank/DDBJ whole genome shotgun (WGS) entry which is preliminary data.</text>
</comment>
<dbReference type="InterPro" id="IPR008258">
    <property type="entry name" value="Transglycosylase_SLT_dom_1"/>
</dbReference>
<dbReference type="EMBL" id="BMDO01000009">
    <property type="protein sequence ID" value="GGI51796.1"/>
    <property type="molecule type" value="Genomic_DNA"/>
</dbReference>
<reference evidence="4" key="2">
    <citation type="submission" date="2020-09" db="EMBL/GenBank/DDBJ databases">
        <authorList>
            <person name="Sun Q."/>
            <person name="Sedlacek I."/>
        </authorList>
    </citation>
    <scope>NUCLEOTIDE SEQUENCE</scope>
    <source>
        <strain evidence="4">CCM 8711</strain>
    </source>
</reference>
<feature type="chain" id="PRO_5037977653" evidence="2">
    <location>
        <begin position="22"/>
        <end position="432"/>
    </location>
</feature>
<proteinExistence type="inferred from homology"/>
<protein>
    <submittedName>
        <fullName evidence="4">Lytic transglycosylase</fullName>
    </submittedName>
</protein>
<evidence type="ECO:0000256" key="2">
    <source>
        <dbReference type="SAM" id="SignalP"/>
    </source>
</evidence>
<dbReference type="PANTHER" id="PTHR37423:SF2">
    <property type="entry name" value="MEMBRANE-BOUND LYTIC MUREIN TRANSGLYCOSYLASE C"/>
    <property type="match status" value="1"/>
</dbReference>
<dbReference type="InterPro" id="IPR018392">
    <property type="entry name" value="LysM"/>
</dbReference>
<feature type="domain" description="LysM" evidence="3">
    <location>
        <begin position="368"/>
        <end position="411"/>
    </location>
</feature>
<dbReference type="PANTHER" id="PTHR37423">
    <property type="entry name" value="SOLUBLE LYTIC MUREIN TRANSGLYCOSYLASE-RELATED"/>
    <property type="match status" value="1"/>
</dbReference>
<dbReference type="Pfam" id="PF01476">
    <property type="entry name" value="LysM"/>
    <property type="match status" value="1"/>
</dbReference>
<dbReference type="SUPFAM" id="SSF53955">
    <property type="entry name" value="Lysozyme-like"/>
    <property type="match status" value="1"/>
</dbReference>
<dbReference type="AlphaFoldDB" id="A0A917JAS9"/>
<dbReference type="Proteomes" id="UP000662074">
    <property type="component" value="Unassembled WGS sequence"/>
</dbReference>
<dbReference type="InterPro" id="IPR036779">
    <property type="entry name" value="LysM_dom_sf"/>
</dbReference>